<feature type="transmembrane region" description="Helical" evidence="6">
    <location>
        <begin position="63"/>
        <end position="84"/>
    </location>
</feature>
<feature type="transmembrane region" description="Helical" evidence="6">
    <location>
        <begin position="383"/>
        <end position="405"/>
    </location>
</feature>
<evidence type="ECO:0000256" key="4">
    <source>
        <dbReference type="ARBA" id="ARBA00022989"/>
    </source>
</evidence>
<evidence type="ECO:0000313" key="10">
    <source>
        <dbReference type="Proteomes" id="UP000823913"/>
    </source>
</evidence>
<dbReference type="InterPro" id="IPR052159">
    <property type="entry name" value="Competence_DNA_uptake"/>
</dbReference>
<gene>
    <name evidence="9" type="ORF">IAB94_02145</name>
</gene>
<protein>
    <submittedName>
        <fullName evidence="9">ComEC/Rec2 family competence protein</fullName>
    </submittedName>
</protein>
<feature type="domain" description="ComEC/Rec2-related protein" evidence="7">
    <location>
        <begin position="221"/>
        <end position="475"/>
    </location>
</feature>
<accession>A0A9D1J9C1</accession>
<keyword evidence="4 6" id="KW-1133">Transmembrane helix</keyword>
<dbReference type="Pfam" id="PF13567">
    <property type="entry name" value="DUF4131"/>
    <property type="match status" value="1"/>
</dbReference>
<comment type="subcellular location">
    <subcellularLocation>
        <location evidence="1">Cell membrane</location>
        <topology evidence="1">Multi-pass membrane protein</topology>
    </subcellularLocation>
</comment>
<evidence type="ECO:0000256" key="3">
    <source>
        <dbReference type="ARBA" id="ARBA00022692"/>
    </source>
</evidence>
<feature type="transmembrane region" description="Helical" evidence="6">
    <location>
        <begin position="456"/>
        <end position="476"/>
    </location>
</feature>
<evidence type="ECO:0000259" key="8">
    <source>
        <dbReference type="Pfam" id="PF13567"/>
    </source>
</evidence>
<dbReference type="AlphaFoldDB" id="A0A9D1J9C1"/>
<dbReference type="GO" id="GO:0005886">
    <property type="term" value="C:plasma membrane"/>
    <property type="evidence" value="ECO:0007669"/>
    <property type="project" value="UniProtKB-SubCell"/>
</dbReference>
<dbReference type="EMBL" id="DVHK01000053">
    <property type="protein sequence ID" value="HIR66832.1"/>
    <property type="molecule type" value="Genomic_DNA"/>
</dbReference>
<evidence type="ECO:0000313" key="9">
    <source>
        <dbReference type="EMBL" id="HIR66832.1"/>
    </source>
</evidence>
<evidence type="ECO:0000256" key="6">
    <source>
        <dbReference type="SAM" id="Phobius"/>
    </source>
</evidence>
<evidence type="ECO:0000256" key="2">
    <source>
        <dbReference type="ARBA" id="ARBA00022475"/>
    </source>
</evidence>
<keyword evidence="3 6" id="KW-0812">Transmembrane</keyword>
<evidence type="ECO:0000256" key="1">
    <source>
        <dbReference type="ARBA" id="ARBA00004651"/>
    </source>
</evidence>
<dbReference type="PANTHER" id="PTHR30619">
    <property type="entry name" value="DNA INTERNALIZATION/COMPETENCE PROTEIN COMEC/REC2"/>
    <property type="match status" value="1"/>
</dbReference>
<dbReference type="Proteomes" id="UP000823913">
    <property type="component" value="Unassembled WGS sequence"/>
</dbReference>
<evidence type="ECO:0000259" key="7">
    <source>
        <dbReference type="Pfam" id="PF03772"/>
    </source>
</evidence>
<reference evidence="9" key="2">
    <citation type="journal article" date="2021" name="PeerJ">
        <title>Extensive microbial diversity within the chicken gut microbiome revealed by metagenomics and culture.</title>
        <authorList>
            <person name="Gilroy R."/>
            <person name="Ravi A."/>
            <person name="Getino M."/>
            <person name="Pursley I."/>
            <person name="Horton D.L."/>
            <person name="Alikhan N.F."/>
            <person name="Baker D."/>
            <person name="Gharbi K."/>
            <person name="Hall N."/>
            <person name="Watson M."/>
            <person name="Adriaenssens E.M."/>
            <person name="Foster-Nyarko E."/>
            <person name="Jarju S."/>
            <person name="Secka A."/>
            <person name="Antonio M."/>
            <person name="Oren A."/>
            <person name="Chaudhuri R.R."/>
            <person name="La Ragione R."/>
            <person name="Hildebrand F."/>
            <person name="Pallen M.J."/>
        </authorList>
    </citation>
    <scope>NUCLEOTIDE SEQUENCE</scope>
    <source>
        <strain evidence="9">ChiW16-3235</strain>
    </source>
</reference>
<feature type="transmembrane region" description="Helical" evidence="6">
    <location>
        <begin position="272"/>
        <end position="288"/>
    </location>
</feature>
<dbReference type="InterPro" id="IPR004477">
    <property type="entry name" value="ComEC_N"/>
</dbReference>
<dbReference type="InterPro" id="IPR025405">
    <property type="entry name" value="DUF4131"/>
</dbReference>
<reference evidence="9" key="1">
    <citation type="submission" date="2020-10" db="EMBL/GenBank/DDBJ databases">
        <authorList>
            <person name="Gilroy R."/>
        </authorList>
    </citation>
    <scope>NUCLEOTIDE SEQUENCE</scope>
    <source>
        <strain evidence="9">ChiW16-3235</strain>
    </source>
</reference>
<feature type="transmembrane region" description="Helical" evidence="6">
    <location>
        <begin position="318"/>
        <end position="335"/>
    </location>
</feature>
<feature type="transmembrane region" description="Helical" evidence="6">
    <location>
        <begin position="239"/>
        <end position="260"/>
    </location>
</feature>
<keyword evidence="2" id="KW-1003">Cell membrane</keyword>
<feature type="transmembrane region" description="Helical" evidence="6">
    <location>
        <begin position="411"/>
        <end position="435"/>
    </location>
</feature>
<sequence length="691" mass="73088">MRRKRIVNFRLPFAAALALVCGAAASYAFEFYGIDYFYLITVVPAAAVIFIVLLLLNRPRADIAQFFIVVVFAALGAAYTAIILSSYASPPAISGASAQITGVVEEVRTTASGQPCLVLSHAYANGVALSGKIICYLSGEAGGAVSPGYTVTLTGYIGHYDLFSFGSLDYRISDGIRYYASCQGNLQYSYGFSLFGWFRSGIYAILFDNLDFETAAVAYAMITGSTQDISSQTLSAFRYGGVAHIFAVSGLNITVLYVSVTWLLKRLRAGKWFTAVAGLLVIFVYTGICNFTLSAVRAAVMCAVACLSSLTRNKYDGLNSLSLSVIIIALINPLNLFDVGFILSVSAMLGIILLSPNINHVLRRLPTGLRSNITMSVSSQIATLPALLLTFGYISGAGLLLNIIVLPLLSFLYVFMFACVAICAVVPPAAVVLPYAALPLQAVINFFVQSGFENSLISGFGGWWIALIVFAGVAVLSDKFNFTRSFRAAAGGVCALCMALCCTLGGVVPGGQTRIVAGGYYNGGMVIVRSQSGTALIVVCDTYAGGINSFVNTYAPEGVDDLIIIGGDGCAAYYYECGVDVKNVWLPPSEIPVGLDGAQAHYEAQFQLHGTYYAFTDSYTLTATANGVTFAVAAGDVADVGSADILFTVNGDISCPAEISVCFDGEGCDYNLYVQGRLQFIAKGGKLISAG</sequence>
<feature type="domain" description="DUF4131" evidence="8">
    <location>
        <begin position="42"/>
        <end position="158"/>
    </location>
</feature>
<name>A0A9D1J9C1_9FIRM</name>
<dbReference type="PANTHER" id="PTHR30619:SF1">
    <property type="entry name" value="RECOMBINATION PROTEIN 2"/>
    <property type="match status" value="1"/>
</dbReference>
<proteinExistence type="predicted"/>
<keyword evidence="5 6" id="KW-0472">Membrane</keyword>
<organism evidence="9 10">
    <name type="scientific">Candidatus Coproplasma avicola</name>
    <dbReference type="NCBI Taxonomy" id="2840744"/>
    <lineage>
        <taxon>Bacteria</taxon>
        <taxon>Bacillati</taxon>
        <taxon>Bacillota</taxon>
        <taxon>Clostridia</taxon>
        <taxon>Eubacteriales</taxon>
        <taxon>Candidatus Coproplasma</taxon>
    </lineage>
</organism>
<evidence type="ECO:0000256" key="5">
    <source>
        <dbReference type="ARBA" id="ARBA00023136"/>
    </source>
</evidence>
<feature type="transmembrane region" description="Helical" evidence="6">
    <location>
        <begin position="488"/>
        <end position="508"/>
    </location>
</feature>
<feature type="transmembrane region" description="Helical" evidence="6">
    <location>
        <begin position="36"/>
        <end position="56"/>
    </location>
</feature>
<comment type="caution">
    <text evidence="9">The sequence shown here is derived from an EMBL/GenBank/DDBJ whole genome shotgun (WGS) entry which is preliminary data.</text>
</comment>
<feature type="transmembrane region" description="Helical" evidence="6">
    <location>
        <begin position="341"/>
        <end position="362"/>
    </location>
</feature>
<dbReference type="Pfam" id="PF03772">
    <property type="entry name" value="Competence"/>
    <property type="match status" value="1"/>
</dbReference>
<dbReference type="NCBIfam" id="TIGR00360">
    <property type="entry name" value="ComEC_N-term"/>
    <property type="match status" value="1"/>
</dbReference>